<keyword evidence="4 10" id="KW-0547">Nucleotide-binding</keyword>
<keyword evidence="7 10" id="KW-0443">Lipid metabolism</keyword>
<keyword evidence="3 10" id="KW-0808">Transferase</keyword>
<evidence type="ECO:0000256" key="7">
    <source>
        <dbReference type="ARBA" id="ARBA00023098"/>
    </source>
</evidence>
<comment type="pathway">
    <text evidence="1 10">Lipid metabolism; malonyl-CoA biosynthesis; malonyl-CoA from acetyl-CoA: step 1/1.</text>
</comment>
<dbReference type="HAMAP" id="MF_00823">
    <property type="entry name" value="AcetylCoA_CT_alpha"/>
    <property type="match status" value="1"/>
</dbReference>
<evidence type="ECO:0000259" key="11">
    <source>
        <dbReference type="PROSITE" id="PS50989"/>
    </source>
</evidence>
<keyword evidence="6 10" id="KW-0067">ATP-binding</keyword>
<dbReference type="AlphaFoldDB" id="A0A1U7CKX2"/>
<comment type="subcellular location">
    <subcellularLocation>
        <location evidence="10">Cytoplasm</location>
    </subcellularLocation>
</comment>
<dbReference type="KEGG" id="pbor:BSF38_01012"/>
<keyword evidence="2 10" id="KW-0444">Lipid biosynthesis</keyword>
<evidence type="ECO:0000313" key="13">
    <source>
        <dbReference type="Proteomes" id="UP000186309"/>
    </source>
</evidence>
<dbReference type="InterPro" id="IPR029045">
    <property type="entry name" value="ClpP/crotonase-like_dom_sf"/>
</dbReference>
<keyword evidence="5 10" id="KW-0276">Fatty acid metabolism</keyword>
<comment type="function">
    <text evidence="10">Component of the acetyl coenzyme A carboxylase (ACC) complex. First, biotin carboxylase catalyzes the carboxylation of biotin on its carrier protein (BCCP) and then the CO(2) group is transferred by the carboxyltransferase to acetyl-CoA to form malonyl-CoA.</text>
</comment>
<evidence type="ECO:0000256" key="8">
    <source>
        <dbReference type="ARBA" id="ARBA00023160"/>
    </source>
</evidence>
<evidence type="ECO:0000256" key="9">
    <source>
        <dbReference type="ARBA" id="ARBA00049152"/>
    </source>
</evidence>
<dbReference type="GO" id="GO:0006633">
    <property type="term" value="P:fatty acid biosynthetic process"/>
    <property type="evidence" value="ECO:0007669"/>
    <property type="project" value="UniProtKB-KW"/>
</dbReference>
<dbReference type="RefSeq" id="WP_076343741.1">
    <property type="nucleotide sequence ID" value="NZ_CP019082.1"/>
</dbReference>
<dbReference type="PANTHER" id="PTHR42853">
    <property type="entry name" value="ACETYL-COENZYME A CARBOXYLASE CARBOXYL TRANSFERASE SUBUNIT ALPHA"/>
    <property type="match status" value="1"/>
</dbReference>
<dbReference type="Gene3D" id="3.90.226.10">
    <property type="entry name" value="2-enoyl-CoA Hydratase, Chain A, domain 1"/>
    <property type="match status" value="1"/>
</dbReference>
<feature type="domain" description="CoA carboxyltransferase C-terminal" evidence="11">
    <location>
        <begin position="47"/>
        <end position="301"/>
    </location>
</feature>
<dbReference type="GO" id="GO:0005524">
    <property type="term" value="F:ATP binding"/>
    <property type="evidence" value="ECO:0007669"/>
    <property type="project" value="UniProtKB-KW"/>
</dbReference>
<dbReference type="GO" id="GO:2001295">
    <property type="term" value="P:malonyl-CoA biosynthetic process"/>
    <property type="evidence" value="ECO:0007669"/>
    <property type="project" value="UniProtKB-UniRule"/>
</dbReference>
<dbReference type="UniPathway" id="UPA00655">
    <property type="reaction ID" value="UER00711"/>
</dbReference>
<comment type="catalytic activity">
    <reaction evidence="9 10">
        <text>N(6)-carboxybiotinyl-L-lysyl-[protein] + acetyl-CoA = N(6)-biotinyl-L-lysyl-[protein] + malonyl-CoA</text>
        <dbReference type="Rhea" id="RHEA:54728"/>
        <dbReference type="Rhea" id="RHEA-COMP:10505"/>
        <dbReference type="Rhea" id="RHEA-COMP:10506"/>
        <dbReference type="ChEBI" id="CHEBI:57288"/>
        <dbReference type="ChEBI" id="CHEBI:57384"/>
        <dbReference type="ChEBI" id="CHEBI:83144"/>
        <dbReference type="ChEBI" id="CHEBI:83145"/>
        <dbReference type="EC" id="2.1.3.15"/>
    </reaction>
</comment>
<dbReference type="Pfam" id="PF03255">
    <property type="entry name" value="ACCA"/>
    <property type="match status" value="1"/>
</dbReference>
<dbReference type="SUPFAM" id="SSF52096">
    <property type="entry name" value="ClpP/crotonase"/>
    <property type="match status" value="1"/>
</dbReference>
<accession>A0A1U7CKX2</accession>
<comment type="similarity">
    <text evidence="10">Belongs to the AccA family.</text>
</comment>
<dbReference type="Proteomes" id="UP000186309">
    <property type="component" value="Chromosome"/>
</dbReference>
<evidence type="ECO:0000256" key="6">
    <source>
        <dbReference type="ARBA" id="ARBA00022840"/>
    </source>
</evidence>
<gene>
    <name evidence="10 12" type="primary">accA</name>
    <name evidence="12" type="ORF">BSF38_01012</name>
</gene>
<dbReference type="STRING" id="1387353.BSF38_01012"/>
<evidence type="ECO:0000256" key="5">
    <source>
        <dbReference type="ARBA" id="ARBA00022832"/>
    </source>
</evidence>
<keyword evidence="8 10" id="KW-0275">Fatty acid biosynthesis</keyword>
<name>A0A1U7CKX2_9BACT</name>
<proteinExistence type="inferred from homology"/>
<keyword evidence="12" id="KW-0436">Ligase</keyword>
<dbReference type="PROSITE" id="PS50989">
    <property type="entry name" value="COA_CT_CTER"/>
    <property type="match status" value="1"/>
</dbReference>
<sequence length="344" mass="38168">MRSPHEQRLPFEAPIYEMELRLTEMEAQYAKNRGGGDTSKIGEQIRRLRRELAALKREIYSHLDPWQTVQVSRHQQRPQTRDYIELIFDQFLELHGDRAIGDDQAIVTGLGYLDDVKVMFIGHQKGKNLAERTACHFGCAHPEGYRKALLKMRFAAKFGLPIVSFIDTPGAYPGISAEERGQAAIIAENLMEMSQIATPIVCVVIGEGGSGGALGIGIGDRLGMLEHTYYSVISPEGCATILWKGSEHAPKAAAALKFTSRDLLGFGIVDEIVPEPLGGAHRDHTEIATTLKQFLLRQVRELIGVPTPELLDRRYDKYRKIGVFLEGTEGGPEPQRNGRAPSPV</sequence>
<keyword evidence="13" id="KW-1185">Reference proteome</keyword>
<reference evidence="13" key="1">
    <citation type="submission" date="2016-12" db="EMBL/GenBank/DDBJ databases">
        <title>Comparative genomics of four Isosphaeraceae planctomycetes: a common pool of plasmids and glycoside hydrolase genes.</title>
        <authorList>
            <person name="Ivanova A."/>
        </authorList>
    </citation>
    <scope>NUCLEOTIDE SEQUENCE [LARGE SCALE GENOMIC DNA]</scope>
    <source>
        <strain evidence="13">PX4</strain>
    </source>
</reference>
<keyword evidence="10" id="KW-0963">Cytoplasm</keyword>
<dbReference type="GO" id="GO:0003989">
    <property type="term" value="F:acetyl-CoA carboxylase activity"/>
    <property type="evidence" value="ECO:0007669"/>
    <property type="project" value="InterPro"/>
</dbReference>
<dbReference type="GO" id="GO:0009317">
    <property type="term" value="C:acetyl-CoA carboxylase complex"/>
    <property type="evidence" value="ECO:0007669"/>
    <property type="project" value="InterPro"/>
</dbReference>
<dbReference type="NCBIfam" id="NF004344">
    <property type="entry name" value="PRK05724.1"/>
    <property type="match status" value="1"/>
</dbReference>
<dbReference type="PANTHER" id="PTHR42853:SF3">
    <property type="entry name" value="ACETYL-COENZYME A CARBOXYLASE CARBOXYL TRANSFERASE SUBUNIT ALPHA, CHLOROPLASTIC"/>
    <property type="match status" value="1"/>
</dbReference>
<evidence type="ECO:0000256" key="2">
    <source>
        <dbReference type="ARBA" id="ARBA00022516"/>
    </source>
</evidence>
<dbReference type="PRINTS" id="PR01069">
    <property type="entry name" value="ACCCTRFRASEA"/>
</dbReference>
<dbReference type="NCBIfam" id="NF041504">
    <property type="entry name" value="AccA_sub"/>
    <property type="match status" value="1"/>
</dbReference>
<dbReference type="EMBL" id="CP019082">
    <property type="protein sequence ID" value="APW59585.1"/>
    <property type="molecule type" value="Genomic_DNA"/>
</dbReference>
<protein>
    <recommendedName>
        <fullName evidence="10">Acetyl-coenzyme A carboxylase carboxyl transferase subunit alpha</fullName>
        <shortName evidence="10">ACCase subunit alpha</shortName>
        <shortName evidence="10">Acetyl-CoA carboxylase carboxyltransferase subunit alpha</shortName>
        <ecNumber evidence="10">2.1.3.15</ecNumber>
    </recommendedName>
</protein>
<dbReference type="NCBIfam" id="TIGR00513">
    <property type="entry name" value="accA"/>
    <property type="match status" value="1"/>
</dbReference>
<dbReference type="InterPro" id="IPR011763">
    <property type="entry name" value="COA_CT_C"/>
</dbReference>
<comment type="subunit">
    <text evidence="10">Acetyl-CoA carboxylase is a heterohexamer composed of biotin carboxyl carrier protein (AccB), biotin carboxylase (AccC) and two subunits each of ACCase subunit alpha (AccA) and ACCase subunit beta (AccD).</text>
</comment>
<evidence type="ECO:0000256" key="3">
    <source>
        <dbReference type="ARBA" id="ARBA00022679"/>
    </source>
</evidence>
<evidence type="ECO:0000256" key="1">
    <source>
        <dbReference type="ARBA" id="ARBA00004956"/>
    </source>
</evidence>
<evidence type="ECO:0000256" key="4">
    <source>
        <dbReference type="ARBA" id="ARBA00022741"/>
    </source>
</evidence>
<dbReference type="GO" id="GO:0016743">
    <property type="term" value="F:carboxyl- or carbamoyltransferase activity"/>
    <property type="evidence" value="ECO:0007669"/>
    <property type="project" value="UniProtKB-UniRule"/>
</dbReference>
<evidence type="ECO:0000313" key="12">
    <source>
        <dbReference type="EMBL" id="APW59585.1"/>
    </source>
</evidence>
<dbReference type="EC" id="2.1.3.15" evidence="10"/>
<evidence type="ECO:0000256" key="10">
    <source>
        <dbReference type="HAMAP-Rule" id="MF_00823"/>
    </source>
</evidence>
<dbReference type="OrthoDB" id="9808023at2"/>
<organism evidence="12 13">
    <name type="scientific">Paludisphaera borealis</name>
    <dbReference type="NCBI Taxonomy" id="1387353"/>
    <lineage>
        <taxon>Bacteria</taxon>
        <taxon>Pseudomonadati</taxon>
        <taxon>Planctomycetota</taxon>
        <taxon>Planctomycetia</taxon>
        <taxon>Isosphaerales</taxon>
        <taxon>Isosphaeraceae</taxon>
        <taxon>Paludisphaera</taxon>
    </lineage>
</organism>
<dbReference type="InterPro" id="IPR001095">
    <property type="entry name" value="Acetyl_CoA_COase_a_su"/>
</dbReference>